<dbReference type="PROSITE" id="PS00455">
    <property type="entry name" value="AMP_BINDING"/>
    <property type="match status" value="1"/>
</dbReference>
<dbReference type="EMBL" id="AP021857">
    <property type="protein sequence ID" value="BBO19511.1"/>
    <property type="molecule type" value="Genomic_DNA"/>
</dbReference>
<dbReference type="InterPro" id="IPR020845">
    <property type="entry name" value="AMP-binding_CS"/>
</dbReference>
<dbReference type="InterPro" id="IPR050237">
    <property type="entry name" value="ATP-dep_AMP-bd_enzyme"/>
</dbReference>
<dbReference type="AlphaFoldDB" id="A0A809S1U5"/>
<evidence type="ECO:0000256" key="1">
    <source>
        <dbReference type="ARBA" id="ARBA00006432"/>
    </source>
</evidence>
<feature type="domain" description="AMP-dependent synthetase/ligase" evidence="3">
    <location>
        <begin position="20"/>
        <end position="376"/>
    </location>
</feature>
<evidence type="ECO:0000259" key="4">
    <source>
        <dbReference type="Pfam" id="PF13193"/>
    </source>
</evidence>
<dbReference type="InterPro" id="IPR045851">
    <property type="entry name" value="AMP-bd_C_sf"/>
</dbReference>
<dbReference type="Pfam" id="PF00501">
    <property type="entry name" value="AMP-binding"/>
    <property type="match status" value="1"/>
</dbReference>
<dbReference type="FunFam" id="3.30.300.30:FF:000008">
    <property type="entry name" value="2,3-dihydroxybenzoate-AMP ligase"/>
    <property type="match status" value="1"/>
</dbReference>
<dbReference type="Gene3D" id="3.30.300.30">
    <property type="match status" value="1"/>
</dbReference>
<dbReference type="InterPro" id="IPR025110">
    <property type="entry name" value="AMP-bd_C"/>
</dbReference>
<dbReference type="Proteomes" id="UP000662914">
    <property type="component" value="Chromosome"/>
</dbReference>
<dbReference type="SUPFAM" id="SSF56801">
    <property type="entry name" value="Acetyl-CoA synthetase-like"/>
    <property type="match status" value="1"/>
</dbReference>
<reference evidence="5" key="1">
    <citation type="journal article" name="DNA Res.">
        <title>The physiological potential of anammox bacteria as revealed by their core genome structure.</title>
        <authorList>
            <person name="Okubo T."/>
            <person name="Toyoda A."/>
            <person name="Fukuhara K."/>
            <person name="Uchiyama I."/>
            <person name="Harigaya Y."/>
            <person name="Kuroiwa M."/>
            <person name="Suzuki T."/>
            <person name="Murakami Y."/>
            <person name="Suwa Y."/>
            <person name="Takami H."/>
        </authorList>
    </citation>
    <scope>NUCLEOTIDE SEQUENCE</scope>
    <source>
        <strain evidence="5">317325-3</strain>
    </source>
</reference>
<dbReference type="InterPro" id="IPR000873">
    <property type="entry name" value="AMP-dep_synth/lig_dom"/>
</dbReference>
<evidence type="ECO:0000259" key="3">
    <source>
        <dbReference type="Pfam" id="PF00501"/>
    </source>
</evidence>
<organism evidence="5 6">
    <name type="scientific">Candidatus Desulfobacillus denitrificans</name>
    <dbReference type="NCBI Taxonomy" id="2608985"/>
    <lineage>
        <taxon>Bacteria</taxon>
        <taxon>Pseudomonadati</taxon>
        <taxon>Pseudomonadota</taxon>
        <taxon>Betaproteobacteria</taxon>
        <taxon>Candidatus Desulfobacillus</taxon>
    </lineage>
</organism>
<comment type="similarity">
    <text evidence="1">Belongs to the ATP-dependent AMP-binding enzyme family.</text>
</comment>
<evidence type="ECO:0000256" key="2">
    <source>
        <dbReference type="ARBA" id="ARBA00022598"/>
    </source>
</evidence>
<feature type="domain" description="AMP-binding enzyme C-terminal" evidence="4">
    <location>
        <begin position="427"/>
        <end position="502"/>
    </location>
</feature>
<dbReference type="Pfam" id="PF13193">
    <property type="entry name" value="AMP-binding_C"/>
    <property type="match status" value="1"/>
</dbReference>
<evidence type="ECO:0000313" key="5">
    <source>
        <dbReference type="EMBL" id="BBO19511.1"/>
    </source>
</evidence>
<proteinExistence type="inferred from homology"/>
<dbReference type="PANTHER" id="PTHR43767">
    <property type="entry name" value="LONG-CHAIN-FATTY-ACID--COA LIGASE"/>
    <property type="match status" value="1"/>
</dbReference>
<dbReference type="PANTHER" id="PTHR43767:SF1">
    <property type="entry name" value="NONRIBOSOMAL PEPTIDE SYNTHASE PES1 (EUROFUNG)-RELATED"/>
    <property type="match status" value="1"/>
</dbReference>
<dbReference type="CDD" id="cd17631">
    <property type="entry name" value="FACL_FadD13-like"/>
    <property type="match status" value="1"/>
</dbReference>
<dbReference type="NCBIfam" id="NF004837">
    <property type="entry name" value="PRK06187.1"/>
    <property type="match status" value="1"/>
</dbReference>
<keyword evidence="2 5" id="KW-0436">Ligase</keyword>
<dbReference type="Gene3D" id="3.40.50.12780">
    <property type="entry name" value="N-terminal domain of ligase-like"/>
    <property type="match status" value="1"/>
</dbReference>
<sequence>MLSRRALTMRNNGIGSWPARRARTAGEPTAIVFEDASYSFVQLYERCTRLAQALRAQGVGRGDRVAYLGPNHPSFPEALFASGMLGAVLLPLNTRLAPPEHEFILRDAKPVVLIWSPATANSVAALGDGMPVPHLIGLGQPDSCSAGYEQLLAEAPMQPIDEAVGLDELCMIQYTSGTSGRPKGVMLTHGNVAWNCFNLLVDIDLGTDEVNLVVAPMFHTAGMNNSFLPAFLKGGKTIIMAAWNPDQALDLIERHRVTCMVGVPTMFQTMAQSPRWQGADLSSMRTLLCGGAPVPVPLINQYRSRGLRFLQGYGLTETSPNATWLRPEAADRKVGSAGKPCFFSDLRIVTADGSDVDKGTRGEVLAQGPNVTPGYWGMPEATAGAFAEGGWLRTGDAAFADDEGYVFIVDRIKDMIISGGENIYPAEVENALYQHPAVRECAVVGIADEKWGEVGRAFLVLKEGEQVSDQEMRDFLAGRLAGYKIPKSYVRIAQLPRTATGKLLKRQLREAFAPESAAGRQ</sequence>
<dbReference type="KEGG" id="ddz:DSYM_02100"/>
<dbReference type="GO" id="GO:0016878">
    <property type="term" value="F:acid-thiol ligase activity"/>
    <property type="evidence" value="ECO:0007669"/>
    <property type="project" value="UniProtKB-ARBA"/>
</dbReference>
<accession>A0A809S1U5</accession>
<protein>
    <submittedName>
        <fullName evidence="5">Long-chain fatty acid--CoA ligase</fullName>
    </submittedName>
</protein>
<dbReference type="InterPro" id="IPR042099">
    <property type="entry name" value="ANL_N_sf"/>
</dbReference>
<evidence type="ECO:0000313" key="6">
    <source>
        <dbReference type="Proteomes" id="UP000662914"/>
    </source>
</evidence>
<name>A0A809S1U5_9PROT</name>
<gene>
    <name evidence="5" type="ORF">DSYM_02100</name>
</gene>